<evidence type="ECO:0000256" key="5">
    <source>
        <dbReference type="ARBA" id="ARBA00023136"/>
    </source>
</evidence>
<feature type="transmembrane region" description="Helical" evidence="7">
    <location>
        <begin position="379"/>
        <end position="404"/>
    </location>
</feature>
<dbReference type="PANTHER" id="PTHR30572">
    <property type="entry name" value="MEMBRANE COMPONENT OF TRANSPORTER-RELATED"/>
    <property type="match status" value="1"/>
</dbReference>
<evidence type="ECO:0000256" key="3">
    <source>
        <dbReference type="ARBA" id="ARBA00022692"/>
    </source>
</evidence>
<feature type="domain" description="ABC3 transporter permease C-terminal" evidence="8">
    <location>
        <begin position="292"/>
        <end position="405"/>
    </location>
</feature>
<evidence type="ECO:0000256" key="6">
    <source>
        <dbReference type="ARBA" id="ARBA00038076"/>
    </source>
</evidence>
<organism evidence="10 11">
    <name type="scientific">Saonia flava</name>
    <dbReference type="NCBI Taxonomy" id="523696"/>
    <lineage>
        <taxon>Bacteria</taxon>
        <taxon>Pseudomonadati</taxon>
        <taxon>Bacteroidota</taxon>
        <taxon>Flavobacteriia</taxon>
        <taxon>Flavobacteriales</taxon>
        <taxon>Flavobacteriaceae</taxon>
        <taxon>Saonia</taxon>
    </lineage>
</organism>
<dbReference type="Proteomes" id="UP000590442">
    <property type="component" value="Unassembled WGS sequence"/>
</dbReference>
<comment type="subcellular location">
    <subcellularLocation>
        <location evidence="1">Cell membrane</location>
        <topology evidence="1">Multi-pass membrane protein</topology>
    </subcellularLocation>
</comment>
<protein>
    <submittedName>
        <fullName evidence="10">ABC-type antimicrobial peptide transport system permease subunit</fullName>
    </submittedName>
</protein>
<dbReference type="Pfam" id="PF12704">
    <property type="entry name" value="MacB_PCD"/>
    <property type="match status" value="2"/>
</dbReference>
<evidence type="ECO:0000259" key="8">
    <source>
        <dbReference type="Pfam" id="PF02687"/>
    </source>
</evidence>
<feature type="transmembrane region" description="Helical" evidence="7">
    <location>
        <begin position="726"/>
        <end position="746"/>
    </location>
</feature>
<reference evidence="10 11" key="1">
    <citation type="submission" date="2020-03" db="EMBL/GenBank/DDBJ databases">
        <title>Genomic Encyclopedia of Type Strains, Phase IV (KMG-IV): sequencing the most valuable type-strain genomes for metagenomic binning, comparative biology and taxonomic classification.</title>
        <authorList>
            <person name="Goeker M."/>
        </authorList>
    </citation>
    <scope>NUCLEOTIDE SEQUENCE [LARGE SCALE GENOMIC DNA]</scope>
    <source>
        <strain evidence="10 11">DSM 29762</strain>
    </source>
</reference>
<dbReference type="GO" id="GO:0022857">
    <property type="term" value="F:transmembrane transporter activity"/>
    <property type="evidence" value="ECO:0007669"/>
    <property type="project" value="TreeGrafter"/>
</dbReference>
<evidence type="ECO:0000259" key="9">
    <source>
        <dbReference type="Pfam" id="PF12704"/>
    </source>
</evidence>
<dbReference type="InterPro" id="IPR003838">
    <property type="entry name" value="ABC3_permease_C"/>
</dbReference>
<feature type="transmembrane region" description="Helical" evidence="7">
    <location>
        <begin position="287"/>
        <end position="308"/>
    </location>
</feature>
<feature type="transmembrane region" description="Helical" evidence="7">
    <location>
        <begin position="758"/>
        <end position="778"/>
    </location>
</feature>
<dbReference type="InterPro" id="IPR050250">
    <property type="entry name" value="Macrolide_Exporter_MacB"/>
</dbReference>
<keyword evidence="4 7" id="KW-1133">Transmembrane helix</keyword>
<comment type="similarity">
    <text evidence="6">Belongs to the ABC-4 integral membrane protein family.</text>
</comment>
<dbReference type="InterPro" id="IPR025857">
    <property type="entry name" value="MacB_PCD"/>
</dbReference>
<dbReference type="AlphaFoldDB" id="A0A846QSN8"/>
<gene>
    <name evidence="10" type="ORF">GGR42_000689</name>
</gene>
<dbReference type="Pfam" id="PF02687">
    <property type="entry name" value="FtsX"/>
    <property type="match status" value="2"/>
</dbReference>
<dbReference type="PANTHER" id="PTHR30572:SF4">
    <property type="entry name" value="ABC TRANSPORTER PERMEASE YTRF"/>
    <property type="match status" value="1"/>
</dbReference>
<feature type="transmembrane region" description="Helical" evidence="7">
    <location>
        <begin position="337"/>
        <end position="359"/>
    </location>
</feature>
<accession>A0A846QSN8</accession>
<feature type="domain" description="MacB-like periplasmic core" evidence="9">
    <location>
        <begin position="20"/>
        <end position="240"/>
    </location>
</feature>
<evidence type="ECO:0000256" key="2">
    <source>
        <dbReference type="ARBA" id="ARBA00022475"/>
    </source>
</evidence>
<name>A0A846QSN8_9FLAO</name>
<proteinExistence type="inferred from homology"/>
<keyword evidence="3 7" id="KW-0812">Transmembrane</keyword>
<dbReference type="GO" id="GO:0005886">
    <property type="term" value="C:plasma membrane"/>
    <property type="evidence" value="ECO:0007669"/>
    <property type="project" value="UniProtKB-SubCell"/>
</dbReference>
<dbReference type="RefSeq" id="WP_167960846.1">
    <property type="nucleotide sequence ID" value="NZ_JAATJJ010000001.1"/>
</dbReference>
<feature type="transmembrane region" description="Helical" evidence="7">
    <location>
        <begin position="674"/>
        <end position="698"/>
    </location>
</feature>
<evidence type="ECO:0000256" key="7">
    <source>
        <dbReference type="SAM" id="Phobius"/>
    </source>
</evidence>
<evidence type="ECO:0000256" key="1">
    <source>
        <dbReference type="ARBA" id="ARBA00004651"/>
    </source>
</evidence>
<keyword evidence="11" id="KW-1185">Reference proteome</keyword>
<keyword evidence="5 7" id="KW-0472">Membrane</keyword>
<comment type="caution">
    <text evidence="10">The sequence shown here is derived from an EMBL/GenBank/DDBJ whole genome shotgun (WGS) entry which is preliminary data.</text>
</comment>
<feature type="domain" description="ABC3 transporter permease C-terminal" evidence="8">
    <location>
        <begin position="677"/>
        <end position="790"/>
    </location>
</feature>
<sequence>MVKNYLKIACRGLLKRKGYSALNIGGLALGMTTTMLIGIWSYNELSYNKEFENYASIVQVMQSQTFGEEINTGTNQPLHLAPVLRNEYGDYFKHIVTSNFGGNQLLSVGEHKVSRTGNFMEPGITDMLSLKMLKGTRSALEDPTSLLISESTAKVLFGDVDPMGKTVKIGTSMQTQVAGIYKDLPQNSDFKNLSFIAPWELLNKTANFEERLGWGNNWFQVYAQLEDGANLNMVSTLIKDVKYNNIKNGESGSLKTKPVIHLHPMNKWHLYSRFENGINTGGAIDRVWLFGIIGIFILLLACINFMNLSTAKSVKRAKEVGIRKTIGSVKSQLMTQFLSESLLVVFIAFIVSCILVLLAQPFFNDLTGKTMNIPWESPFFWVFALLFILFTGIISGSYPAFYLSSFKPIKVLKGKLDGGLGASRFRKVLVVFQFTISVMLIFGTLTIFKQLEHVKNRSIGYDRDQLLYVPINTPEIVTHFDAVRNEILSSSDIKEVAASDVLNTGAYTTNGGFDWKGKDPNMSEEFNTLRATYGYGDMVNWEIKEGRDFSREFKSDSTAFIVNETAVRYMGLENPVGEMVKWGDNGSFKIVGVVKDMVTQSPFDQVKPMLFILHYGRFLNYINIKINKEGDTKSALAHIEKVFKKHDPESLFFYSFLDEEYAKNFVNEERTGRLASFFAFLAIFISCLGIFGLSAFVAEQRTKEIGVRKVLGASVYNLWQLLSREFVLMVLLSCCIAVPIGNYYMNGWMEKYAYRTDISWGVFVVTILGAMVITLLTVSFQSIKAAIVNPVKSLQTE</sequence>
<evidence type="ECO:0000313" key="10">
    <source>
        <dbReference type="EMBL" id="NJB70227.1"/>
    </source>
</evidence>
<feature type="domain" description="MacB-like periplasmic core" evidence="9">
    <location>
        <begin position="435"/>
        <end position="641"/>
    </location>
</feature>
<keyword evidence="2" id="KW-1003">Cell membrane</keyword>
<dbReference type="EMBL" id="JAATJJ010000001">
    <property type="protein sequence ID" value="NJB70227.1"/>
    <property type="molecule type" value="Genomic_DNA"/>
</dbReference>
<evidence type="ECO:0000256" key="4">
    <source>
        <dbReference type="ARBA" id="ARBA00022989"/>
    </source>
</evidence>
<feature type="transmembrane region" description="Helical" evidence="7">
    <location>
        <begin position="425"/>
        <end position="448"/>
    </location>
</feature>
<feature type="transmembrane region" description="Helical" evidence="7">
    <location>
        <begin position="21"/>
        <end position="42"/>
    </location>
</feature>
<evidence type="ECO:0000313" key="11">
    <source>
        <dbReference type="Proteomes" id="UP000590442"/>
    </source>
</evidence>